<evidence type="ECO:0000313" key="2">
    <source>
        <dbReference type="EMBL" id="KAJ7223581.1"/>
    </source>
</evidence>
<organism evidence="2 3">
    <name type="scientific">Mycena pura</name>
    <dbReference type="NCBI Taxonomy" id="153505"/>
    <lineage>
        <taxon>Eukaryota</taxon>
        <taxon>Fungi</taxon>
        <taxon>Dikarya</taxon>
        <taxon>Basidiomycota</taxon>
        <taxon>Agaricomycotina</taxon>
        <taxon>Agaricomycetes</taxon>
        <taxon>Agaricomycetidae</taxon>
        <taxon>Agaricales</taxon>
        <taxon>Marasmiineae</taxon>
        <taxon>Mycenaceae</taxon>
        <taxon>Mycena</taxon>
    </lineage>
</organism>
<comment type="caution">
    <text evidence="2">The sequence shown here is derived from an EMBL/GenBank/DDBJ whole genome shotgun (WGS) entry which is preliminary data.</text>
</comment>
<keyword evidence="3" id="KW-1185">Reference proteome</keyword>
<accession>A0AAD7E1I0</accession>
<gene>
    <name evidence="2" type="ORF">GGX14DRAFT_352347</name>
</gene>
<dbReference type="CDD" id="cd22191">
    <property type="entry name" value="DPBB_RlpA_EXP_N-like"/>
    <property type="match status" value="1"/>
</dbReference>
<dbReference type="Proteomes" id="UP001219525">
    <property type="component" value="Unassembled WGS sequence"/>
</dbReference>
<dbReference type="AlphaFoldDB" id="A0AAD7E1I0"/>
<evidence type="ECO:0000256" key="1">
    <source>
        <dbReference type="ARBA" id="ARBA00022729"/>
    </source>
</evidence>
<evidence type="ECO:0000313" key="3">
    <source>
        <dbReference type="Proteomes" id="UP001219525"/>
    </source>
</evidence>
<name>A0AAD7E1I0_9AGAR</name>
<dbReference type="Gene3D" id="2.40.40.10">
    <property type="entry name" value="RlpA-like domain"/>
    <property type="match status" value="1"/>
</dbReference>
<dbReference type="PANTHER" id="PTHR31836">
    <property type="match status" value="1"/>
</dbReference>
<dbReference type="InterPro" id="IPR036908">
    <property type="entry name" value="RlpA-like_sf"/>
</dbReference>
<reference evidence="2" key="1">
    <citation type="submission" date="2023-03" db="EMBL/GenBank/DDBJ databases">
        <title>Massive genome expansion in bonnet fungi (Mycena s.s.) driven by repeated elements and novel gene families across ecological guilds.</title>
        <authorList>
            <consortium name="Lawrence Berkeley National Laboratory"/>
            <person name="Harder C.B."/>
            <person name="Miyauchi S."/>
            <person name="Viragh M."/>
            <person name="Kuo A."/>
            <person name="Thoen E."/>
            <person name="Andreopoulos B."/>
            <person name="Lu D."/>
            <person name="Skrede I."/>
            <person name="Drula E."/>
            <person name="Henrissat B."/>
            <person name="Morin E."/>
            <person name="Kohler A."/>
            <person name="Barry K."/>
            <person name="LaButti K."/>
            <person name="Morin E."/>
            <person name="Salamov A."/>
            <person name="Lipzen A."/>
            <person name="Mereny Z."/>
            <person name="Hegedus B."/>
            <person name="Baldrian P."/>
            <person name="Stursova M."/>
            <person name="Weitz H."/>
            <person name="Taylor A."/>
            <person name="Grigoriev I.V."/>
            <person name="Nagy L.G."/>
            <person name="Martin F."/>
            <person name="Kauserud H."/>
        </authorList>
    </citation>
    <scope>NUCLEOTIDE SEQUENCE</scope>
    <source>
        <strain evidence="2">9144</strain>
    </source>
</reference>
<dbReference type="SUPFAM" id="SSF50685">
    <property type="entry name" value="Barwin-like endoglucanases"/>
    <property type="match status" value="1"/>
</dbReference>
<sequence length="101" mass="10936">GTFYVPGLGACGRTNTGSQLIVAVGHQIFDSYPWAPWPILFRNPICGKKLKATYGAKSVMLTVVDRCPGCVGAALDMTEAGFKDLAPLAQGRIHNVKWEWV</sequence>
<dbReference type="InterPro" id="IPR051477">
    <property type="entry name" value="Expansin_CellWall"/>
</dbReference>
<dbReference type="EMBL" id="JARJCW010000006">
    <property type="protein sequence ID" value="KAJ7223581.1"/>
    <property type="molecule type" value="Genomic_DNA"/>
</dbReference>
<keyword evidence="1" id="KW-0732">Signal</keyword>
<feature type="non-terminal residue" evidence="2">
    <location>
        <position position="1"/>
    </location>
</feature>
<dbReference type="PANTHER" id="PTHR31836:SF27">
    <property type="entry name" value="RLPA-LIKE PROTEIN DOUBLE-PSI BETA-BARREL DOMAIN-CONTAINING PROTEIN"/>
    <property type="match status" value="1"/>
</dbReference>
<protein>
    <submittedName>
        <fullName evidence="2">RlpA-like double-psi beta-barrel-protein domain-containing protein-containing protein</fullName>
    </submittedName>
</protein>
<proteinExistence type="predicted"/>